<dbReference type="InterPro" id="IPR015943">
    <property type="entry name" value="WD40/YVTN_repeat-like_dom_sf"/>
</dbReference>
<feature type="compositionally biased region" description="Low complexity" evidence="16">
    <location>
        <begin position="12"/>
        <end position="33"/>
    </location>
</feature>
<dbReference type="PROSITE" id="PS50082">
    <property type="entry name" value="WD_REPEATS_2"/>
    <property type="match status" value="1"/>
</dbReference>
<keyword evidence="9" id="KW-0677">Repeat</keyword>
<dbReference type="GO" id="GO:0015031">
    <property type="term" value="P:protein transport"/>
    <property type="evidence" value="ECO:0007669"/>
    <property type="project" value="UniProtKB-KW"/>
</dbReference>
<keyword evidence="10" id="KW-0653">Protein transport</keyword>
<dbReference type="InterPro" id="IPR042855">
    <property type="entry name" value="V_SNARE_CC"/>
</dbReference>
<dbReference type="Pfam" id="PF08366">
    <property type="entry name" value="LLGL"/>
    <property type="match status" value="1"/>
</dbReference>
<feature type="compositionally biased region" description="Polar residues" evidence="16">
    <location>
        <begin position="710"/>
        <end position="728"/>
    </location>
</feature>
<dbReference type="GO" id="GO:0045159">
    <property type="term" value="F:myosin II binding"/>
    <property type="evidence" value="ECO:0007669"/>
    <property type="project" value="TreeGrafter"/>
</dbReference>
<dbReference type="GO" id="GO:0006893">
    <property type="term" value="P:Golgi to plasma membrane transport"/>
    <property type="evidence" value="ECO:0007669"/>
    <property type="project" value="TreeGrafter"/>
</dbReference>
<keyword evidence="18" id="KW-1185">Reference proteome</keyword>
<evidence type="ECO:0000256" key="5">
    <source>
        <dbReference type="ARBA" id="ARBA00022475"/>
    </source>
</evidence>
<evidence type="ECO:0000256" key="11">
    <source>
        <dbReference type="ARBA" id="ARBA00023054"/>
    </source>
</evidence>
<dbReference type="InterPro" id="IPR001680">
    <property type="entry name" value="WD40_rpt"/>
</dbReference>
<comment type="subcellular location">
    <subcellularLocation>
        <location evidence="1">Cell membrane</location>
        <topology evidence="1">Peripheral membrane protein</topology>
    </subcellularLocation>
    <subcellularLocation>
        <location evidence="2">Cytoplasm</location>
    </subcellularLocation>
</comment>
<reference evidence="19" key="2">
    <citation type="submission" date="2025-08" db="UniProtKB">
        <authorList>
            <consortium name="RefSeq"/>
        </authorList>
    </citation>
    <scope>IDENTIFICATION</scope>
    <source>
        <tissue evidence="19">Blood</tissue>
    </source>
</reference>
<dbReference type="SUPFAM" id="SSF58038">
    <property type="entry name" value="SNARE fusion complex"/>
    <property type="match status" value="1"/>
</dbReference>
<dbReference type="GeneID" id="108266747"/>
<keyword evidence="6" id="KW-0268">Exocytosis</keyword>
<proteinExistence type="inferred from homology"/>
<dbReference type="CDD" id="cd15893">
    <property type="entry name" value="R-SNARE_STXBP5"/>
    <property type="match status" value="1"/>
</dbReference>
<gene>
    <name evidence="19" type="primary">stxbp5l</name>
</gene>
<dbReference type="PROSITE" id="PS50892">
    <property type="entry name" value="V_SNARE"/>
    <property type="match status" value="1"/>
</dbReference>
<accession>A0A2D0R5S5</accession>
<evidence type="ECO:0000259" key="17">
    <source>
        <dbReference type="PROSITE" id="PS50892"/>
    </source>
</evidence>
<evidence type="ECO:0000256" key="6">
    <source>
        <dbReference type="ARBA" id="ARBA00022483"/>
    </source>
</evidence>
<evidence type="ECO:0000256" key="15">
    <source>
        <dbReference type="PROSITE-ProRule" id="PRU00290"/>
    </source>
</evidence>
<feature type="compositionally biased region" description="Polar residues" evidence="16">
    <location>
        <begin position="688"/>
        <end position="702"/>
    </location>
</feature>
<dbReference type="OrthoDB" id="19944at2759"/>
<dbReference type="RefSeq" id="XP_017325924.1">
    <property type="nucleotide sequence ID" value="XM_017470435.3"/>
</dbReference>
<sequence>MKKFRKVLDGLTTSSPASAGGSPSCGSAAGTPTAAATPRELDIQETLMAEHFHICKTVRHGFPYQPTALAFDPVQKILAIGSRSGGVRILGRPGVDCYCQHESGAAVLQLQFLINEGALVTACADDTLHLWNLRQRRPAILHSLKFNRERITFCHLPFQSKWLYVGTERGNTHIVNVESFILSGYVIMWNKAIELSTKTHPGPVVHLSDSPKDEGKLLIGFESGTIVMWDLRSKRADFRIYYDEAIHSVSWHHEGRQFMCSHSDGSLSMWNLRNTAKPFQVTFPHGKSQRDGRKESCKPILKVEYKTCRNSEPFVIFSGGLSYDKAGRRPTLTIMHGKAITVLEMDHPIVEFLVLCETPYLNEVQEPYAVAVLLEKDFIVVDLTQSNFPIFENPYPMDVHESPVTCTAYFADCPPDVIPVLYSIGAKHKKTGYSHKEWPVSGGTWTLGSQTYPEIIITGHADGSIKFWDATAITLQMLYKLKTSKVFEKVKGCEGGRSAELVEEDPYAVQMVSWCPQSRIFCVVGISSHVILYRFSKHDANTTITALEVRLQCDVEDVISPSDTENTVCVTDVGAHSPQPPSPRSNTPDSVRDRIPCLKVKDRIIWMPPGYQAELVIQLLWVDGEPPQQITSLDLNSAYGLLAVGNCNGLAVVDYLQKTVIVCMSTLELYGSADPFQRLTRSPRKNRQSTSGLTELSDNQVSLDLERSKSPTSDHVNGHCTSPTSQPCVSGRPRAPGAPEGPRLTRRGPGRPPFRKAQSAACMEVSLPVSSLTEESRENSFSRSRSSSVSSIDRDTKEAVTTLQFAESYGRKSDALPTPCLWVGTSLGLVLLMPLSIATDEQERLEEPVTVAPTSTVLMLKGSVLHFGFLDCTGALIHSAYEVWKDPHGAEDHDRPRRRKLVNFSSCSSQEASGDGHLAVVCSERQAKVFFMPSQACLYVHNITESSFVLRADVVAVSNSVCLACFCANGHVMILSLPSLRPLLDVHYLPLTDMRIARTFCFTNGGQALYLSSPTEIQRITYSQEMCDNLQEMLGELFTPIETPEAQNRGFLKGFFGGNAQTFDREELFGEAAAGKASRSLAQHIPGQGSVETLRVAAGGAVGDLARARIALDERGQRLGELEERTAQMMAGAETFSKHAHELMLKCKDKKWYQF</sequence>
<dbReference type="PANTHER" id="PTHR10241:SF19">
    <property type="entry name" value="SYNTAXIN-BINDING PROTEIN 5-LIKE"/>
    <property type="match status" value="1"/>
</dbReference>
<feature type="region of interest" description="Disordered" evidence="16">
    <location>
        <begin position="572"/>
        <end position="592"/>
    </location>
</feature>
<dbReference type="PRINTS" id="PR00962">
    <property type="entry name" value="LETHAL2GIANT"/>
</dbReference>
<evidence type="ECO:0000256" key="8">
    <source>
        <dbReference type="ARBA" id="ARBA00022574"/>
    </source>
</evidence>
<dbReference type="SMART" id="SM00320">
    <property type="entry name" value="WD40"/>
    <property type="match status" value="6"/>
</dbReference>
<evidence type="ECO:0000256" key="9">
    <source>
        <dbReference type="ARBA" id="ARBA00022737"/>
    </source>
</evidence>
<keyword evidence="5" id="KW-1003">Cell membrane</keyword>
<dbReference type="GO" id="GO:0006887">
    <property type="term" value="P:exocytosis"/>
    <property type="evidence" value="ECO:0007669"/>
    <property type="project" value="UniProtKB-KW"/>
</dbReference>
<keyword evidence="11 15" id="KW-0175">Coiled coil</keyword>
<reference evidence="18" key="1">
    <citation type="journal article" date="2016" name="Nat. Commun.">
        <title>The channel catfish genome sequence provides insights into the evolution of scale formation in teleosts.</title>
        <authorList>
            <person name="Liu Z."/>
            <person name="Liu S."/>
            <person name="Yao J."/>
            <person name="Bao L."/>
            <person name="Zhang J."/>
            <person name="Li Y."/>
            <person name="Jiang C."/>
            <person name="Sun L."/>
            <person name="Wang R."/>
            <person name="Zhang Y."/>
            <person name="Zhou T."/>
            <person name="Zeng Q."/>
            <person name="Fu Q."/>
            <person name="Gao S."/>
            <person name="Li N."/>
            <person name="Koren S."/>
            <person name="Jiang Y."/>
            <person name="Zimin A."/>
            <person name="Xu P."/>
            <person name="Phillippy A.M."/>
            <person name="Geng X."/>
            <person name="Song L."/>
            <person name="Sun F."/>
            <person name="Li C."/>
            <person name="Wang X."/>
            <person name="Chen A."/>
            <person name="Jin Y."/>
            <person name="Yuan Z."/>
            <person name="Yang Y."/>
            <person name="Tan S."/>
            <person name="Peatman E."/>
            <person name="Lu J."/>
            <person name="Qin Z."/>
            <person name="Dunham R."/>
            <person name="Li Z."/>
            <person name="Sonstegard T."/>
            <person name="Feng J."/>
            <person name="Danzmann R.G."/>
            <person name="Schroeder S."/>
            <person name="Scheffler B."/>
            <person name="Duke M.V."/>
            <person name="Ballard L."/>
            <person name="Kucuktas H."/>
            <person name="Kaltenboeck L."/>
            <person name="Liu H."/>
            <person name="Armbruster J."/>
            <person name="Xie Y."/>
            <person name="Kirby M.L."/>
            <person name="Tian Y."/>
            <person name="Flanagan M.E."/>
            <person name="Mu W."/>
            <person name="Waldbieser G.C."/>
        </authorList>
    </citation>
    <scope>NUCLEOTIDE SEQUENCE [LARGE SCALE GENOMIC DNA]</scope>
    <source>
        <strain evidence="18">SDA103</strain>
    </source>
</reference>
<evidence type="ECO:0000256" key="16">
    <source>
        <dbReference type="SAM" id="MobiDB-lite"/>
    </source>
</evidence>
<name>A0A2D0R5S5_ICTPU</name>
<feature type="region of interest" description="Disordered" evidence="16">
    <location>
        <begin position="773"/>
        <end position="797"/>
    </location>
</feature>
<evidence type="ECO:0000256" key="14">
    <source>
        <dbReference type="PROSITE-ProRule" id="PRU00221"/>
    </source>
</evidence>
<dbReference type="InterPro" id="IPR036322">
    <property type="entry name" value="WD40_repeat_dom_sf"/>
</dbReference>
<keyword evidence="12" id="KW-0472">Membrane</keyword>
<evidence type="ECO:0000256" key="2">
    <source>
        <dbReference type="ARBA" id="ARBA00004496"/>
    </source>
</evidence>
<dbReference type="GO" id="GO:0005886">
    <property type="term" value="C:plasma membrane"/>
    <property type="evidence" value="ECO:0007669"/>
    <property type="project" value="UniProtKB-SubCell"/>
</dbReference>
<keyword evidence="4" id="KW-0813">Transport</keyword>
<dbReference type="Proteomes" id="UP000221080">
    <property type="component" value="Chromosome 6"/>
</dbReference>
<keyword evidence="8 14" id="KW-0853">WD repeat</keyword>
<evidence type="ECO:0000256" key="1">
    <source>
        <dbReference type="ARBA" id="ARBA00004202"/>
    </source>
</evidence>
<organism evidence="18 19">
    <name type="scientific">Ictalurus punctatus</name>
    <name type="common">Channel catfish</name>
    <name type="synonym">Silurus punctatus</name>
    <dbReference type="NCBI Taxonomy" id="7998"/>
    <lineage>
        <taxon>Eukaryota</taxon>
        <taxon>Metazoa</taxon>
        <taxon>Chordata</taxon>
        <taxon>Craniata</taxon>
        <taxon>Vertebrata</taxon>
        <taxon>Euteleostomi</taxon>
        <taxon>Actinopterygii</taxon>
        <taxon>Neopterygii</taxon>
        <taxon>Teleostei</taxon>
        <taxon>Ostariophysi</taxon>
        <taxon>Siluriformes</taxon>
        <taxon>Ictaluridae</taxon>
        <taxon>Ictalurus</taxon>
    </lineage>
</organism>
<feature type="repeat" description="WD" evidence="14">
    <location>
        <begin position="239"/>
        <end position="274"/>
    </location>
</feature>
<feature type="compositionally biased region" description="Low complexity" evidence="16">
    <location>
        <begin position="781"/>
        <end position="791"/>
    </location>
</feature>
<dbReference type="PANTHER" id="PTHR10241">
    <property type="entry name" value="LETHAL 2 GIANT LARVAE PROTEIN"/>
    <property type="match status" value="1"/>
</dbReference>
<dbReference type="GO" id="GO:0031201">
    <property type="term" value="C:SNARE complex"/>
    <property type="evidence" value="ECO:0007669"/>
    <property type="project" value="TreeGrafter"/>
</dbReference>
<evidence type="ECO:0000256" key="13">
    <source>
        <dbReference type="ARBA" id="ARBA00067543"/>
    </source>
</evidence>
<protein>
    <recommendedName>
        <fullName evidence="13">Syntaxin-binding protein 5-like</fullName>
    </recommendedName>
</protein>
<dbReference type="FunFam" id="2.130.10.10:FF:000521">
    <property type="entry name" value="syntaxin-binding protein 5-like isoform X1"/>
    <property type="match status" value="1"/>
</dbReference>
<feature type="compositionally biased region" description="Low complexity" evidence="16">
    <location>
        <begin position="731"/>
        <end position="742"/>
    </location>
</feature>
<dbReference type="Gene3D" id="1.20.5.110">
    <property type="match status" value="1"/>
</dbReference>
<evidence type="ECO:0000256" key="3">
    <source>
        <dbReference type="ARBA" id="ARBA00008070"/>
    </source>
</evidence>
<evidence type="ECO:0000256" key="4">
    <source>
        <dbReference type="ARBA" id="ARBA00022448"/>
    </source>
</evidence>
<feature type="region of interest" description="Disordered" evidence="16">
    <location>
        <begin position="1"/>
        <end position="33"/>
    </location>
</feature>
<keyword evidence="7" id="KW-0963">Cytoplasm</keyword>
<dbReference type="InterPro" id="IPR013577">
    <property type="entry name" value="LLGL2"/>
</dbReference>
<evidence type="ECO:0000256" key="10">
    <source>
        <dbReference type="ARBA" id="ARBA00022927"/>
    </source>
</evidence>
<evidence type="ECO:0000256" key="12">
    <source>
        <dbReference type="ARBA" id="ARBA00023136"/>
    </source>
</evidence>
<feature type="domain" description="V-SNARE coiled-coil homology" evidence="17">
    <location>
        <begin position="1090"/>
        <end position="1150"/>
    </location>
</feature>
<dbReference type="Pfam" id="PF00400">
    <property type="entry name" value="WD40"/>
    <property type="match status" value="1"/>
</dbReference>
<evidence type="ECO:0000313" key="18">
    <source>
        <dbReference type="Proteomes" id="UP000221080"/>
    </source>
</evidence>
<dbReference type="AlphaFoldDB" id="A0A2D0R5S5"/>
<dbReference type="FunFam" id="1.20.5.110:FF:000001">
    <property type="entry name" value="syntaxin-binding protein 5 isoform X1"/>
    <property type="match status" value="1"/>
</dbReference>
<dbReference type="SUPFAM" id="SSF50978">
    <property type="entry name" value="WD40 repeat-like"/>
    <property type="match status" value="2"/>
</dbReference>
<dbReference type="InterPro" id="IPR000664">
    <property type="entry name" value="Lethal2_giant"/>
</dbReference>
<feature type="region of interest" description="Disordered" evidence="16">
    <location>
        <begin position="679"/>
        <end position="761"/>
    </location>
</feature>
<dbReference type="GO" id="GO:0005096">
    <property type="term" value="F:GTPase activator activity"/>
    <property type="evidence" value="ECO:0007669"/>
    <property type="project" value="TreeGrafter"/>
</dbReference>
<evidence type="ECO:0000256" key="7">
    <source>
        <dbReference type="ARBA" id="ARBA00022490"/>
    </source>
</evidence>
<evidence type="ECO:0000313" key="19">
    <source>
        <dbReference type="RefSeq" id="XP_017325924.1"/>
    </source>
</evidence>
<dbReference type="CTD" id="9515"/>
<dbReference type="GO" id="GO:0019905">
    <property type="term" value="F:syntaxin binding"/>
    <property type="evidence" value="ECO:0007669"/>
    <property type="project" value="TreeGrafter"/>
</dbReference>
<comment type="similarity">
    <text evidence="3">Belongs to the WD repeat L(2)GL family.</text>
</comment>
<dbReference type="Gene3D" id="2.130.10.10">
    <property type="entry name" value="YVTN repeat-like/Quinoprotein amine dehydrogenase"/>
    <property type="match status" value="3"/>
</dbReference>